<gene>
    <name evidence="1" type="ORF">K488DRAFT_53024</name>
</gene>
<sequence>MRRYIEWEKYPERKALARSLLRTHKFSLPPACIPEFQLAPLPTTNPVLIGHRWKEYHNALGLGEIVDFSWHTVLREKKDIIHLLDFPYNGETRRDQLMQGKLTDNKYHFIRNHGGVPNIDAAAYELEIGGLVNKPVKLTLAELQDPSKFPQEEVTVTIQCSGTRRIEQIGQYPGDGDELINAPWGEGAIGTAVYHGVSLKKVLKIACSGVQPECAHLEFIGADTYFKKGDVFNYAVSVPLRKVRATGGEEVLLAWEMNGKPLPQIHGYPLRLVVAGYIGARSCKWVTRINALAEPSMGPVQRQEYLYYSFQTGKQNAEYSNGFSIQAMPVSSAIIFPEEKQIVVHSGTIEVKGWAYSGGGNWIERVEVSPDGGHAWYETHQDEMTEKHYHAWRLWTIKLPVDAEGWIELCVRAWDSANNTQPTFVRSAWNWDLHVTSSAHRIKIYSINTSRSETRRRIALMKEHGIESFEPLTRPLPFALEDEKKYLETVRRYPREPTS</sequence>
<reference evidence="1" key="1">
    <citation type="submission" date="2021-02" db="EMBL/GenBank/DDBJ databases">
        <authorList>
            <consortium name="DOE Joint Genome Institute"/>
            <person name="Ahrendt S."/>
            <person name="Looney B.P."/>
            <person name="Miyauchi S."/>
            <person name="Morin E."/>
            <person name="Drula E."/>
            <person name="Courty P.E."/>
            <person name="Chicoki N."/>
            <person name="Fauchery L."/>
            <person name="Kohler A."/>
            <person name="Kuo A."/>
            <person name="Labutti K."/>
            <person name="Pangilinan J."/>
            <person name="Lipzen A."/>
            <person name="Riley R."/>
            <person name="Andreopoulos W."/>
            <person name="He G."/>
            <person name="Johnson J."/>
            <person name="Barry K.W."/>
            <person name="Grigoriev I.V."/>
            <person name="Nagy L."/>
            <person name="Hibbett D."/>
            <person name="Henrissat B."/>
            <person name="Matheny P.B."/>
            <person name="Labbe J."/>
            <person name="Martin F."/>
        </authorList>
    </citation>
    <scope>NUCLEOTIDE SEQUENCE</scope>
    <source>
        <strain evidence="1">EC-137</strain>
    </source>
</reference>
<comment type="caution">
    <text evidence="1">The sequence shown here is derived from an EMBL/GenBank/DDBJ whole genome shotgun (WGS) entry which is preliminary data.</text>
</comment>
<accession>A0ACB8QGN4</accession>
<proteinExistence type="predicted"/>
<keyword evidence="2" id="KW-1185">Reference proteome</keyword>
<reference evidence="1" key="2">
    <citation type="journal article" date="2022" name="New Phytol.">
        <title>Evolutionary transition to the ectomycorrhizal habit in the genomes of a hyperdiverse lineage of mushroom-forming fungi.</title>
        <authorList>
            <person name="Looney B."/>
            <person name="Miyauchi S."/>
            <person name="Morin E."/>
            <person name="Drula E."/>
            <person name="Courty P.E."/>
            <person name="Kohler A."/>
            <person name="Kuo A."/>
            <person name="LaButti K."/>
            <person name="Pangilinan J."/>
            <person name="Lipzen A."/>
            <person name="Riley R."/>
            <person name="Andreopoulos W."/>
            <person name="He G."/>
            <person name="Johnson J."/>
            <person name="Nolan M."/>
            <person name="Tritt A."/>
            <person name="Barry K.W."/>
            <person name="Grigoriev I.V."/>
            <person name="Nagy L.G."/>
            <person name="Hibbett D."/>
            <person name="Henrissat B."/>
            <person name="Matheny P.B."/>
            <person name="Labbe J."/>
            <person name="Martin F.M."/>
        </authorList>
    </citation>
    <scope>NUCLEOTIDE SEQUENCE</scope>
    <source>
        <strain evidence="1">EC-137</strain>
    </source>
</reference>
<dbReference type="EMBL" id="MU273597">
    <property type="protein sequence ID" value="KAI0031003.1"/>
    <property type="molecule type" value="Genomic_DNA"/>
</dbReference>
<name>A0ACB8QGN4_9AGAM</name>
<protein>
    <submittedName>
        <fullName evidence="1">Molybdopterin binding oxidoreductase</fullName>
    </submittedName>
</protein>
<dbReference type="Proteomes" id="UP000814128">
    <property type="component" value="Unassembled WGS sequence"/>
</dbReference>
<organism evidence="1 2">
    <name type="scientific">Vararia minispora EC-137</name>
    <dbReference type="NCBI Taxonomy" id="1314806"/>
    <lineage>
        <taxon>Eukaryota</taxon>
        <taxon>Fungi</taxon>
        <taxon>Dikarya</taxon>
        <taxon>Basidiomycota</taxon>
        <taxon>Agaricomycotina</taxon>
        <taxon>Agaricomycetes</taxon>
        <taxon>Russulales</taxon>
        <taxon>Lachnocladiaceae</taxon>
        <taxon>Vararia</taxon>
    </lineage>
</organism>
<evidence type="ECO:0000313" key="2">
    <source>
        <dbReference type="Proteomes" id="UP000814128"/>
    </source>
</evidence>
<evidence type="ECO:0000313" key="1">
    <source>
        <dbReference type="EMBL" id="KAI0031003.1"/>
    </source>
</evidence>